<name>A0A953LAL5_9BACT</name>
<keyword evidence="2" id="KW-1185">Reference proteome</keyword>
<comment type="caution">
    <text evidence="1">The sequence shown here is derived from an EMBL/GenBank/DDBJ whole genome shotgun (WGS) entry which is preliminary data.</text>
</comment>
<organism evidence="1 2">
    <name type="scientific">Membranihabitans marinus</name>
    <dbReference type="NCBI Taxonomy" id="1227546"/>
    <lineage>
        <taxon>Bacteria</taxon>
        <taxon>Pseudomonadati</taxon>
        <taxon>Bacteroidota</taxon>
        <taxon>Saprospiria</taxon>
        <taxon>Saprospirales</taxon>
        <taxon>Saprospiraceae</taxon>
        <taxon>Membranihabitans</taxon>
    </lineage>
</organism>
<dbReference type="EMBL" id="JAHVHU010000023">
    <property type="protein sequence ID" value="MBY5960090.1"/>
    <property type="molecule type" value="Genomic_DNA"/>
</dbReference>
<protein>
    <submittedName>
        <fullName evidence="1">Uncharacterized protein</fullName>
    </submittedName>
</protein>
<proteinExistence type="predicted"/>
<dbReference type="Proteomes" id="UP000753961">
    <property type="component" value="Unassembled WGS sequence"/>
</dbReference>
<dbReference type="AlphaFoldDB" id="A0A953LAL5"/>
<gene>
    <name evidence="1" type="ORF">KUV50_18200</name>
</gene>
<evidence type="ECO:0000313" key="1">
    <source>
        <dbReference type="EMBL" id="MBY5960090.1"/>
    </source>
</evidence>
<dbReference type="RefSeq" id="WP_222581641.1">
    <property type="nucleotide sequence ID" value="NZ_JAHVHU010000023.1"/>
</dbReference>
<reference evidence="1" key="1">
    <citation type="submission" date="2021-06" db="EMBL/GenBank/DDBJ databases">
        <title>44 bacteria genomes isolated from Dapeng, Shenzhen.</title>
        <authorList>
            <person name="Zheng W."/>
            <person name="Yu S."/>
            <person name="Huang Y."/>
        </authorList>
    </citation>
    <scope>NUCLEOTIDE SEQUENCE</scope>
    <source>
        <strain evidence="1">DP5N28-2</strain>
    </source>
</reference>
<evidence type="ECO:0000313" key="2">
    <source>
        <dbReference type="Proteomes" id="UP000753961"/>
    </source>
</evidence>
<accession>A0A953LAL5</accession>
<sequence>MHDIEPYYHWRNHYTTEDDEYSPFYGSNYDEFYFSNKVYNYYIHPQWDAFGSDTLYLKVLYADYDTGFAIIELIGEWNDCLHNDIMYLKRKVLDVLMYRGIFKFAVIGESVFNFHGGDDDYYEEWNDEVREENGWIIFLNLHQHVYDEMVQSRIHHYVNLLPHLMNYEWRKQTPQNLFKTFEMLMNKHKFIETE</sequence>